<evidence type="ECO:0000313" key="2">
    <source>
        <dbReference type="Proteomes" id="UP000002258"/>
    </source>
</evidence>
<dbReference type="HOGENOM" id="CLU_103820_0_0_1"/>
<sequence length="235" mass="26976">MEGVLALLRDPSRLSYLPELMKIENNQNDYFKNVTDQEMNTLELFCFGTFEDYFKYKSSYLDIPSDRELLLKLLRLTVISVSNDYEKFVLNIEQLLENKEYGLAGGLELLKLSDNSGDIENELLFEEVLISMVDDGILSAKVDDENRTIHIVKAHVLRDSYSPALHSLLVLTEQDVAKRSVAIAAETLSEWYSTKLVPLRQEYEVIEVDDITLVVPNEELDCTNTRKRKTPDQTT</sequence>
<evidence type="ECO:0000313" key="1">
    <source>
        <dbReference type="EMBL" id="ABN67463.2"/>
    </source>
</evidence>
<name>A3LXI2_PICST</name>
<accession>A3LXI2</accession>
<protein>
    <recommendedName>
        <fullName evidence="3">PCI domain-containing protein</fullName>
    </recommendedName>
</protein>
<dbReference type="GeneID" id="4840341"/>
<dbReference type="Proteomes" id="UP000002258">
    <property type="component" value="Chromosome 6"/>
</dbReference>
<dbReference type="OMA" id="TVEIFAF"/>
<dbReference type="OrthoDB" id="10265275at2759"/>
<dbReference type="KEGG" id="pic:PICST_68080"/>
<gene>
    <name evidence="1" type="ORF">PICST_68080</name>
</gene>
<dbReference type="AlphaFoldDB" id="A3LXI2"/>
<keyword evidence="2" id="KW-1185">Reference proteome</keyword>
<dbReference type="InParanoid" id="A3LXI2"/>
<reference evidence="1 2" key="1">
    <citation type="journal article" date="2007" name="Nat. Biotechnol.">
        <title>Genome sequence of the lignocellulose-bioconverting and xylose-fermenting yeast Pichia stipitis.</title>
        <authorList>
            <person name="Jeffries T.W."/>
            <person name="Grigoriev I.V."/>
            <person name="Grimwood J."/>
            <person name="Laplaza J.M."/>
            <person name="Aerts A."/>
            <person name="Salamov A."/>
            <person name="Schmutz J."/>
            <person name="Lindquist E."/>
            <person name="Dehal P."/>
            <person name="Shapiro H."/>
            <person name="Jin Y.S."/>
            <person name="Passoth V."/>
            <person name="Richardson P.M."/>
        </authorList>
    </citation>
    <scope>NUCLEOTIDE SEQUENCE [LARGE SCALE GENOMIC DNA]</scope>
    <source>
        <strain evidence="2">ATCC 58785 / CBS 6054 / NBRC 10063 / NRRL Y-11545</strain>
    </source>
</reference>
<proteinExistence type="predicted"/>
<evidence type="ECO:0008006" key="3">
    <source>
        <dbReference type="Google" id="ProtNLM"/>
    </source>
</evidence>
<dbReference type="eggNOG" id="ENOG502RQ76">
    <property type="taxonomic scope" value="Eukaryota"/>
</dbReference>
<dbReference type="EMBL" id="CP000500">
    <property type="protein sequence ID" value="ABN67463.2"/>
    <property type="molecule type" value="Genomic_DNA"/>
</dbReference>
<dbReference type="RefSeq" id="XP_001385492.2">
    <property type="nucleotide sequence ID" value="XM_001385455.1"/>
</dbReference>
<organism evidence="1 2">
    <name type="scientific">Scheffersomyces stipitis (strain ATCC 58785 / CBS 6054 / NBRC 10063 / NRRL Y-11545)</name>
    <name type="common">Yeast</name>
    <name type="synonym">Pichia stipitis</name>
    <dbReference type="NCBI Taxonomy" id="322104"/>
    <lineage>
        <taxon>Eukaryota</taxon>
        <taxon>Fungi</taxon>
        <taxon>Dikarya</taxon>
        <taxon>Ascomycota</taxon>
        <taxon>Saccharomycotina</taxon>
        <taxon>Pichiomycetes</taxon>
        <taxon>Debaryomycetaceae</taxon>
        <taxon>Scheffersomyces</taxon>
    </lineage>
</organism>
<dbReference type="STRING" id="322104.A3LXI2"/>